<dbReference type="EMBL" id="LYPB01000049">
    <property type="protein sequence ID" value="OAS21397.1"/>
    <property type="molecule type" value="Genomic_DNA"/>
</dbReference>
<evidence type="ECO:0000259" key="3">
    <source>
        <dbReference type="PROSITE" id="PS50937"/>
    </source>
</evidence>
<dbReference type="Pfam" id="PF13411">
    <property type="entry name" value="MerR_1"/>
    <property type="match status" value="1"/>
</dbReference>
<organism evidence="4 5">
    <name type="scientific">Paenibacillus oryzisoli</name>
    <dbReference type="NCBI Taxonomy" id="1850517"/>
    <lineage>
        <taxon>Bacteria</taxon>
        <taxon>Bacillati</taxon>
        <taxon>Bacillota</taxon>
        <taxon>Bacilli</taxon>
        <taxon>Bacillales</taxon>
        <taxon>Paenibacillaceae</taxon>
        <taxon>Paenibacillus</taxon>
    </lineage>
</organism>
<evidence type="ECO:0000313" key="4">
    <source>
        <dbReference type="EMBL" id="OAS21397.1"/>
    </source>
</evidence>
<evidence type="ECO:0000256" key="1">
    <source>
        <dbReference type="ARBA" id="ARBA00023125"/>
    </source>
</evidence>
<dbReference type="Gene3D" id="1.10.1660.10">
    <property type="match status" value="1"/>
</dbReference>
<reference evidence="4 5" key="1">
    <citation type="submission" date="2016-05" db="EMBL/GenBank/DDBJ databases">
        <title>Paenibacillus sp. 1ZS3-15 nov., isolated from the rhizosphere soil.</title>
        <authorList>
            <person name="Zhang X.X."/>
            <person name="Zhang J."/>
        </authorList>
    </citation>
    <scope>NUCLEOTIDE SEQUENCE [LARGE SCALE GENOMIC DNA]</scope>
    <source>
        <strain evidence="4 5">1ZS3-15</strain>
    </source>
</reference>
<keyword evidence="2" id="KW-0175">Coiled coil</keyword>
<dbReference type="PANTHER" id="PTHR30204:SF0">
    <property type="entry name" value="REDOX-SENSITIVE TRANSCRIPTIONAL ACTIVATOR SOXR"/>
    <property type="match status" value="1"/>
</dbReference>
<dbReference type="InterPro" id="IPR047057">
    <property type="entry name" value="MerR_fam"/>
</dbReference>
<dbReference type="STRING" id="1850517.A8708_31515"/>
<evidence type="ECO:0000256" key="2">
    <source>
        <dbReference type="SAM" id="Coils"/>
    </source>
</evidence>
<accession>A0A198AJI9</accession>
<sequence>MSELSIGQLAAKADVNPSTLRYYESIGLLPNTDRKNGQRRYSESLLERITFIKIAQHTGFTIPEIAVLLEGFETIPTSDRWEEMAREKRAQLEEKKKQINSMIQILDDGLKCKCLTWSECFDKIKTTGTCS</sequence>
<keyword evidence="5" id="KW-1185">Reference proteome</keyword>
<dbReference type="PROSITE" id="PS50937">
    <property type="entry name" value="HTH_MERR_2"/>
    <property type="match status" value="1"/>
</dbReference>
<feature type="coiled-coil region" evidence="2">
    <location>
        <begin position="78"/>
        <end position="105"/>
    </location>
</feature>
<gene>
    <name evidence="4" type="ORF">A8708_31515</name>
</gene>
<keyword evidence="1" id="KW-0238">DNA-binding</keyword>
<dbReference type="SMART" id="SM00422">
    <property type="entry name" value="HTH_MERR"/>
    <property type="match status" value="1"/>
</dbReference>
<dbReference type="AlphaFoldDB" id="A0A198AJI9"/>
<name>A0A198AJI9_9BACL</name>
<dbReference type="InterPro" id="IPR000551">
    <property type="entry name" value="MerR-type_HTH_dom"/>
</dbReference>
<proteinExistence type="predicted"/>
<dbReference type="SUPFAM" id="SSF46955">
    <property type="entry name" value="Putative DNA-binding domain"/>
    <property type="match status" value="1"/>
</dbReference>
<dbReference type="Proteomes" id="UP000078454">
    <property type="component" value="Unassembled WGS sequence"/>
</dbReference>
<evidence type="ECO:0000313" key="5">
    <source>
        <dbReference type="Proteomes" id="UP000078454"/>
    </source>
</evidence>
<dbReference type="PANTHER" id="PTHR30204">
    <property type="entry name" value="REDOX-CYCLING DRUG-SENSING TRANSCRIPTIONAL ACTIVATOR SOXR"/>
    <property type="match status" value="1"/>
</dbReference>
<dbReference type="GO" id="GO:0003677">
    <property type="term" value="F:DNA binding"/>
    <property type="evidence" value="ECO:0007669"/>
    <property type="project" value="UniProtKB-KW"/>
</dbReference>
<comment type="caution">
    <text evidence="4">The sequence shown here is derived from an EMBL/GenBank/DDBJ whole genome shotgun (WGS) entry which is preliminary data.</text>
</comment>
<dbReference type="PRINTS" id="PR00040">
    <property type="entry name" value="HTHMERR"/>
</dbReference>
<dbReference type="GO" id="GO:0003700">
    <property type="term" value="F:DNA-binding transcription factor activity"/>
    <property type="evidence" value="ECO:0007669"/>
    <property type="project" value="InterPro"/>
</dbReference>
<feature type="domain" description="HTH merR-type" evidence="3">
    <location>
        <begin position="3"/>
        <end position="71"/>
    </location>
</feature>
<dbReference type="PROSITE" id="PS00552">
    <property type="entry name" value="HTH_MERR_1"/>
    <property type="match status" value="1"/>
</dbReference>
<dbReference type="RefSeq" id="WP_057304368.1">
    <property type="nucleotide sequence ID" value="NZ_LYPB01000049.1"/>
</dbReference>
<dbReference type="InterPro" id="IPR009061">
    <property type="entry name" value="DNA-bd_dom_put_sf"/>
</dbReference>
<dbReference type="OrthoDB" id="9791488at2"/>
<protein>
    <submittedName>
        <fullName evidence="4">MerR family transcriptional regulator</fullName>
    </submittedName>
</protein>